<dbReference type="PANTHER" id="PTHR38465:SF2">
    <property type="entry name" value="HTH-TYPE TRANSCRIPTIONAL REGULATOR MMPR5"/>
    <property type="match status" value="1"/>
</dbReference>
<keyword evidence="2" id="KW-0238">DNA-binding</keyword>
<evidence type="ECO:0000256" key="2">
    <source>
        <dbReference type="ARBA" id="ARBA00023125"/>
    </source>
</evidence>
<dbReference type="GO" id="GO:0003677">
    <property type="term" value="F:DNA binding"/>
    <property type="evidence" value="ECO:0007669"/>
    <property type="project" value="UniProtKB-KW"/>
</dbReference>
<dbReference type="InterPro" id="IPR036390">
    <property type="entry name" value="WH_DNA-bd_sf"/>
</dbReference>
<dbReference type="AlphaFoldDB" id="A0AAC9HPP9"/>
<gene>
    <name evidence="4" type="ORF">TL08_11775</name>
</gene>
<evidence type="ECO:0000313" key="5">
    <source>
        <dbReference type="Proteomes" id="UP000095210"/>
    </source>
</evidence>
<dbReference type="KEGG" id="ahm:TL08_11775"/>
<dbReference type="InterPro" id="IPR052362">
    <property type="entry name" value="HTH-GbsR_regulator"/>
</dbReference>
<sequence>MTERGTYSTPAANWIERVAAFYVEEGMPLIAGRILGYLLICDPPERTAAELAAAVDASSGSVSTNIRLLARAGLVSKTTRRGREAALYRLEEQRWPGFVQDRFDRVSRARDLTKEGLRLLSGDSQRAARLREVTEFYDWLTDQLPELWTRWEEQRRNTRR</sequence>
<evidence type="ECO:0000256" key="1">
    <source>
        <dbReference type="ARBA" id="ARBA00023015"/>
    </source>
</evidence>
<protein>
    <submittedName>
        <fullName evidence="4">Transcriptional regulator</fullName>
    </submittedName>
</protein>
<dbReference type="EMBL" id="CP014859">
    <property type="protein sequence ID" value="AOS63169.1"/>
    <property type="molecule type" value="Genomic_DNA"/>
</dbReference>
<organism evidence="4 5">
    <name type="scientific">Actinoalloteichus hymeniacidonis</name>
    <dbReference type="NCBI Taxonomy" id="340345"/>
    <lineage>
        <taxon>Bacteria</taxon>
        <taxon>Bacillati</taxon>
        <taxon>Actinomycetota</taxon>
        <taxon>Actinomycetes</taxon>
        <taxon>Pseudonocardiales</taxon>
        <taxon>Pseudonocardiaceae</taxon>
        <taxon>Actinoalloteichus</taxon>
    </lineage>
</organism>
<dbReference type="PANTHER" id="PTHR38465">
    <property type="entry name" value="HTH-TYPE TRANSCRIPTIONAL REGULATOR MJ1563-RELATED"/>
    <property type="match status" value="1"/>
</dbReference>
<dbReference type="SUPFAM" id="SSF46785">
    <property type="entry name" value="Winged helix' DNA-binding domain"/>
    <property type="match status" value="1"/>
</dbReference>
<evidence type="ECO:0000256" key="3">
    <source>
        <dbReference type="ARBA" id="ARBA00023163"/>
    </source>
</evidence>
<keyword evidence="3" id="KW-0804">Transcription</keyword>
<accession>A0AAC9HPP9</accession>
<dbReference type="RefSeq" id="WP_069848830.1">
    <property type="nucleotide sequence ID" value="NZ_CP014859.1"/>
</dbReference>
<dbReference type="Proteomes" id="UP000095210">
    <property type="component" value="Chromosome"/>
</dbReference>
<dbReference type="Gene3D" id="1.10.10.10">
    <property type="entry name" value="Winged helix-like DNA-binding domain superfamily/Winged helix DNA-binding domain"/>
    <property type="match status" value="1"/>
</dbReference>
<dbReference type="Gene3D" id="1.10.287.160">
    <property type="entry name" value="HR1 repeat"/>
    <property type="match status" value="1"/>
</dbReference>
<evidence type="ECO:0000313" key="4">
    <source>
        <dbReference type="EMBL" id="AOS63169.1"/>
    </source>
</evidence>
<name>A0AAC9HPP9_9PSEU</name>
<reference evidence="5" key="1">
    <citation type="submission" date="2016-03" db="EMBL/GenBank/DDBJ databases">
        <title>Complete genome sequence of the type strain Actinoalloteichus hymeniacidonis DSM 45092.</title>
        <authorList>
            <person name="Schaffert L."/>
            <person name="Albersmeier A."/>
            <person name="Winkler A."/>
            <person name="Kalinowski J."/>
            <person name="Zotchev S."/>
            <person name="Ruckert C."/>
        </authorList>
    </citation>
    <scope>NUCLEOTIDE SEQUENCE [LARGE SCALE GENOMIC DNA]</scope>
    <source>
        <strain evidence="5">HPA177(T) (DSM 45092(T))</strain>
    </source>
</reference>
<dbReference type="GO" id="GO:0003700">
    <property type="term" value="F:DNA-binding transcription factor activity"/>
    <property type="evidence" value="ECO:0007669"/>
    <property type="project" value="InterPro"/>
</dbReference>
<proteinExistence type="predicted"/>
<keyword evidence="5" id="KW-1185">Reference proteome</keyword>
<keyword evidence="1" id="KW-0805">Transcription regulation</keyword>
<dbReference type="InterPro" id="IPR036388">
    <property type="entry name" value="WH-like_DNA-bd_sf"/>
</dbReference>